<dbReference type="AlphaFoldDB" id="A0A8R7R0K1"/>
<evidence type="ECO:0000313" key="3">
    <source>
        <dbReference type="Proteomes" id="UP000015106"/>
    </source>
</evidence>
<protein>
    <submittedName>
        <fullName evidence="2">Uncharacterized protein</fullName>
    </submittedName>
</protein>
<evidence type="ECO:0000313" key="2">
    <source>
        <dbReference type="EnsemblPlants" id="TuG1812G0700002837.01.T01"/>
    </source>
</evidence>
<evidence type="ECO:0000256" key="1">
    <source>
        <dbReference type="SAM" id="MobiDB-lite"/>
    </source>
</evidence>
<reference evidence="3" key="1">
    <citation type="journal article" date="2013" name="Nature">
        <title>Draft genome of the wheat A-genome progenitor Triticum urartu.</title>
        <authorList>
            <person name="Ling H.Q."/>
            <person name="Zhao S."/>
            <person name="Liu D."/>
            <person name="Wang J."/>
            <person name="Sun H."/>
            <person name="Zhang C."/>
            <person name="Fan H."/>
            <person name="Li D."/>
            <person name="Dong L."/>
            <person name="Tao Y."/>
            <person name="Gao C."/>
            <person name="Wu H."/>
            <person name="Li Y."/>
            <person name="Cui Y."/>
            <person name="Guo X."/>
            <person name="Zheng S."/>
            <person name="Wang B."/>
            <person name="Yu K."/>
            <person name="Liang Q."/>
            <person name="Yang W."/>
            <person name="Lou X."/>
            <person name="Chen J."/>
            <person name="Feng M."/>
            <person name="Jian J."/>
            <person name="Zhang X."/>
            <person name="Luo G."/>
            <person name="Jiang Y."/>
            <person name="Liu J."/>
            <person name="Wang Z."/>
            <person name="Sha Y."/>
            <person name="Zhang B."/>
            <person name="Wu H."/>
            <person name="Tang D."/>
            <person name="Shen Q."/>
            <person name="Xue P."/>
            <person name="Zou S."/>
            <person name="Wang X."/>
            <person name="Liu X."/>
            <person name="Wang F."/>
            <person name="Yang Y."/>
            <person name="An X."/>
            <person name="Dong Z."/>
            <person name="Zhang K."/>
            <person name="Zhang X."/>
            <person name="Luo M.C."/>
            <person name="Dvorak J."/>
            <person name="Tong Y."/>
            <person name="Wang J."/>
            <person name="Yang H."/>
            <person name="Li Z."/>
            <person name="Wang D."/>
            <person name="Zhang A."/>
            <person name="Wang J."/>
        </authorList>
    </citation>
    <scope>NUCLEOTIDE SEQUENCE</scope>
    <source>
        <strain evidence="3">cv. G1812</strain>
    </source>
</reference>
<reference evidence="2" key="3">
    <citation type="submission" date="2022-06" db="UniProtKB">
        <authorList>
            <consortium name="EnsemblPlants"/>
        </authorList>
    </citation>
    <scope>IDENTIFICATION</scope>
</reference>
<organism evidence="2 3">
    <name type="scientific">Triticum urartu</name>
    <name type="common">Red wild einkorn</name>
    <name type="synonym">Crithodium urartu</name>
    <dbReference type="NCBI Taxonomy" id="4572"/>
    <lineage>
        <taxon>Eukaryota</taxon>
        <taxon>Viridiplantae</taxon>
        <taxon>Streptophyta</taxon>
        <taxon>Embryophyta</taxon>
        <taxon>Tracheophyta</taxon>
        <taxon>Spermatophyta</taxon>
        <taxon>Magnoliopsida</taxon>
        <taxon>Liliopsida</taxon>
        <taxon>Poales</taxon>
        <taxon>Poaceae</taxon>
        <taxon>BOP clade</taxon>
        <taxon>Pooideae</taxon>
        <taxon>Triticodae</taxon>
        <taxon>Triticeae</taxon>
        <taxon>Triticinae</taxon>
        <taxon>Triticum</taxon>
    </lineage>
</organism>
<dbReference type="EnsemblPlants" id="TuG1812G0700002837.01.T01">
    <property type="protein sequence ID" value="TuG1812G0700002837.01.T01"/>
    <property type="gene ID" value="TuG1812G0700002837.01"/>
</dbReference>
<accession>A0A8R7R0K1</accession>
<feature type="compositionally biased region" description="Polar residues" evidence="1">
    <location>
        <begin position="34"/>
        <end position="48"/>
    </location>
</feature>
<sequence length="56" mass="5832">MTVCASSVLKFPERQCNYIFGLPHCVAAPTTSLPGHGTQPTPCATPSSMPHPVPPA</sequence>
<name>A0A8R7R0K1_TRIUA</name>
<feature type="region of interest" description="Disordered" evidence="1">
    <location>
        <begin position="34"/>
        <end position="56"/>
    </location>
</feature>
<proteinExistence type="predicted"/>
<dbReference type="Gramene" id="TuG1812G0700002837.01.T01">
    <property type="protein sequence ID" value="TuG1812G0700002837.01.T01"/>
    <property type="gene ID" value="TuG1812G0700002837.01"/>
</dbReference>
<reference evidence="2" key="2">
    <citation type="submission" date="2018-03" db="EMBL/GenBank/DDBJ databases">
        <title>The Triticum urartu genome reveals the dynamic nature of wheat genome evolution.</title>
        <authorList>
            <person name="Ling H."/>
            <person name="Ma B."/>
            <person name="Shi X."/>
            <person name="Liu H."/>
            <person name="Dong L."/>
            <person name="Sun H."/>
            <person name="Cao Y."/>
            <person name="Gao Q."/>
            <person name="Zheng S."/>
            <person name="Li Y."/>
            <person name="Yu Y."/>
            <person name="Du H."/>
            <person name="Qi M."/>
            <person name="Li Y."/>
            <person name="Yu H."/>
            <person name="Cui Y."/>
            <person name="Wang N."/>
            <person name="Chen C."/>
            <person name="Wu H."/>
            <person name="Zhao Y."/>
            <person name="Zhang J."/>
            <person name="Li Y."/>
            <person name="Zhou W."/>
            <person name="Zhang B."/>
            <person name="Hu W."/>
            <person name="Eijk M."/>
            <person name="Tang J."/>
            <person name="Witsenboer H."/>
            <person name="Zhao S."/>
            <person name="Li Z."/>
            <person name="Zhang A."/>
            <person name="Wang D."/>
            <person name="Liang C."/>
        </authorList>
    </citation>
    <scope>NUCLEOTIDE SEQUENCE [LARGE SCALE GENOMIC DNA]</scope>
    <source>
        <strain evidence="2">cv. G1812</strain>
    </source>
</reference>
<keyword evidence="3" id="KW-1185">Reference proteome</keyword>
<dbReference type="Proteomes" id="UP000015106">
    <property type="component" value="Chromosome 7"/>
</dbReference>